<dbReference type="Pfam" id="PF02492">
    <property type="entry name" value="cobW"/>
    <property type="match status" value="1"/>
</dbReference>
<dbReference type="STRING" id="578462.A0A0L0SAX3"/>
<keyword evidence="4" id="KW-0342">GTP-binding</keyword>
<dbReference type="VEuPathDB" id="FungiDB:AMAG_03802"/>
<dbReference type="Proteomes" id="UP000054350">
    <property type="component" value="Unassembled WGS sequence"/>
</dbReference>
<evidence type="ECO:0000256" key="1">
    <source>
        <dbReference type="ARBA" id="ARBA00022741"/>
    </source>
</evidence>
<dbReference type="CDD" id="cd03112">
    <property type="entry name" value="CobW-like"/>
    <property type="match status" value="1"/>
</dbReference>
<dbReference type="InterPro" id="IPR036627">
    <property type="entry name" value="CobW-likC_sf"/>
</dbReference>
<dbReference type="SUPFAM" id="SSF90002">
    <property type="entry name" value="Hypothetical protein YjiA, C-terminal domain"/>
    <property type="match status" value="1"/>
</dbReference>
<dbReference type="InterPro" id="IPR011629">
    <property type="entry name" value="CobW-like_C"/>
</dbReference>
<evidence type="ECO:0000256" key="3">
    <source>
        <dbReference type="ARBA" id="ARBA00022833"/>
    </source>
</evidence>
<dbReference type="InterPro" id="IPR003495">
    <property type="entry name" value="CobW/HypB/UreG_nucleotide-bd"/>
</dbReference>
<keyword evidence="5" id="KW-0143">Chaperone</keyword>
<dbReference type="InterPro" id="IPR027417">
    <property type="entry name" value="P-loop_NTPase"/>
</dbReference>
<sequence length="449" mass="48058">MSRPLNGIAPGPATAINPTALADDDLPPALVEDEAPNPPQARPVRPAQALVDDEEPPVLVDEGACQGSNVVAKTGSQDASVPSNRAKVPITVVTGFLGSGKTTLLNYILTENHGKRIAVILNEFGDTQDLEKSLSVGEDGKQVEEWMELRNGCLCCSVKDLGVRAIEGLMQKRGKFDYILLETTGLADPEPIIGMFWMDEDLGADVYLDGVVTLVDARNVARQLTHLGPFERETVRQIAMADRLLLNKCDLVPDPAELVAVEQELRRINALAPIFRTTNSKINLDVILDIHAFDDKTAEIPSLSTGTVPTSATPSCCSSNSCSHSHPAPNKSGHVDASVSSVALTLPSGQIIRAQLTRWLGQLLWDNPLPSPGTATGTMELWRIKGRLHLAGTSNIVIVQCVADLFDLLDTHDRVTPGTESRLVVIGRHLDAAALNRAVAALVQGEGNA</sequence>
<dbReference type="GO" id="GO:0005737">
    <property type="term" value="C:cytoplasm"/>
    <property type="evidence" value="ECO:0007669"/>
    <property type="project" value="TreeGrafter"/>
</dbReference>
<gene>
    <name evidence="11" type="ORF">AMAG_03802</name>
</gene>
<feature type="region of interest" description="Disordered" evidence="8">
    <location>
        <begin position="1"/>
        <end position="45"/>
    </location>
</feature>
<protein>
    <recommendedName>
        <fullName evidence="13">CobW C-terminal domain-containing protein</fullName>
    </recommendedName>
</protein>
<dbReference type="PANTHER" id="PTHR13748">
    <property type="entry name" value="COBW-RELATED"/>
    <property type="match status" value="1"/>
</dbReference>
<keyword evidence="3" id="KW-0862">Zinc</keyword>
<dbReference type="Gene3D" id="3.30.1220.10">
    <property type="entry name" value="CobW-like, C-terminal domain"/>
    <property type="match status" value="1"/>
</dbReference>
<dbReference type="Pfam" id="PF07683">
    <property type="entry name" value="CobW_C"/>
    <property type="match status" value="1"/>
</dbReference>
<evidence type="ECO:0000256" key="6">
    <source>
        <dbReference type="ARBA" id="ARBA00034320"/>
    </source>
</evidence>
<feature type="domain" description="CobW/HypB/UreG nucleotide-binding" evidence="9">
    <location>
        <begin position="89"/>
        <end position="275"/>
    </location>
</feature>
<reference evidence="11 12" key="1">
    <citation type="submission" date="2009-11" db="EMBL/GenBank/DDBJ databases">
        <title>Annotation of Allomyces macrogynus ATCC 38327.</title>
        <authorList>
            <consortium name="The Broad Institute Genome Sequencing Platform"/>
            <person name="Russ C."/>
            <person name="Cuomo C."/>
            <person name="Burger G."/>
            <person name="Gray M.W."/>
            <person name="Holland P.W.H."/>
            <person name="King N."/>
            <person name="Lang F.B.F."/>
            <person name="Roger A.J."/>
            <person name="Ruiz-Trillo I."/>
            <person name="Young S.K."/>
            <person name="Zeng Q."/>
            <person name="Gargeya S."/>
            <person name="Fitzgerald M."/>
            <person name="Haas B."/>
            <person name="Abouelleil A."/>
            <person name="Alvarado L."/>
            <person name="Arachchi H.M."/>
            <person name="Berlin A."/>
            <person name="Chapman S.B."/>
            <person name="Gearin G."/>
            <person name="Goldberg J."/>
            <person name="Griggs A."/>
            <person name="Gujja S."/>
            <person name="Hansen M."/>
            <person name="Heiman D."/>
            <person name="Howarth C."/>
            <person name="Larimer J."/>
            <person name="Lui A."/>
            <person name="MacDonald P.J.P."/>
            <person name="McCowen C."/>
            <person name="Montmayeur A."/>
            <person name="Murphy C."/>
            <person name="Neiman D."/>
            <person name="Pearson M."/>
            <person name="Priest M."/>
            <person name="Roberts A."/>
            <person name="Saif S."/>
            <person name="Shea T."/>
            <person name="Sisk P."/>
            <person name="Stolte C."/>
            <person name="Sykes S."/>
            <person name="Wortman J."/>
            <person name="Nusbaum C."/>
            <person name="Birren B."/>
        </authorList>
    </citation>
    <scope>NUCLEOTIDE SEQUENCE [LARGE SCALE GENOMIC DNA]</scope>
    <source>
        <strain evidence="11 12">ATCC 38327</strain>
    </source>
</reference>
<dbReference type="eggNOG" id="KOG2743">
    <property type="taxonomic scope" value="Eukaryota"/>
</dbReference>
<accession>A0A0L0SAX3</accession>
<name>A0A0L0SAX3_ALLM3</name>
<organism evidence="11 12">
    <name type="scientific">Allomyces macrogynus (strain ATCC 38327)</name>
    <name type="common">Allomyces javanicus var. macrogynus</name>
    <dbReference type="NCBI Taxonomy" id="578462"/>
    <lineage>
        <taxon>Eukaryota</taxon>
        <taxon>Fungi</taxon>
        <taxon>Fungi incertae sedis</taxon>
        <taxon>Blastocladiomycota</taxon>
        <taxon>Blastocladiomycetes</taxon>
        <taxon>Blastocladiales</taxon>
        <taxon>Blastocladiaceae</taxon>
        <taxon>Allomyces</taxon>
    </lineage>
</organism>
<keyword evidence="2" id="KW-0378">Hydrolase</keyword>
<feature type="domain" description="CobW C-terminal" evidence="10">
    <location>
        <begin position="351"/>
        <end position="441"/>
    </location>
</feature>
<dbReference type="GO" id="GO:0005525">
    <property type="term" value="F:GTP binding"/>
    <property type="evidence" value="ECO:0007669"/>
    <property type="project" value="UniProtKB-KW"/>
</dbReference>
<dbReference type="Gene3D" id="3.40.50.300">
    <property type="entry name" value="P-loop containing nucleotide triphosphate hydrolases"/>
    <property type="match status" value="1"/>
</dbReference>
<keyword evidence="1" id="KW-0547">Nucleotide-binding</keyword>
<dbReference type="EMBL" id="GG745334">
    <property type="protein sequence ID" value="KNE59535.1"/>
    <property type="molecule type" value="Genomic_DNA"/>
</dbReference>
<evidence type="ECO:0000259" key="9">
    <source>
        <dbReference type="Pfam" id="PF02492"/>
    </source>
</evidence>
<dbReference type="SUPFAM" id="SSF52540">
    <property type="entry name" value="P-loop containing nucleoside triphosphate hydrolases"/>
    <property type="match status" value="1"/>
</dbReference>
<dbReference type="OrthoDB" id="258627at2759"/>
<reference evidence="12" key="2">
    <citation type="submission" date="2009-11" db="EMBL/GenBank/DDBJ databases">
        <title>The Genome Sequence of Allomyces macrogynus strain ATCC 38327.</title>
        <authorList>
            <consortium name="The Broad Institute Genome Sequencing Platform"/>
            <person name="Russ C."/>
            <person name="Cuomo C."/>
            <person name="Shea T."/>
            <person name="Young S.K."/>
            <person name="Zeng Q."/>
            <person name="Koehrsen M."/>
            <person name="Haas B."/>
            <person name="Borodovsky M."/>
            <person name="Guigo R."/>
            <person name="Alvarado L."/>
            <person name="Berlin A."/>
            <person name="Borenstein D."/>
            <person name="Chen Z."/>
            <person name="Engels R."/>
            <person name="Freedman E."/>
            <person name="Gellesch M."/>
            <person name="Goldberg J."/>
            <person name="Griggs A."/>
            <person name="Gujja S."/>
            <person name="Heiman D."/>
            <person name="Hepburn T."/>
            <person name="Howarth C."/>
            <person name="Jen D."/>
            <person name="Larson L."/>
            <person name="Lewis B."/>
            <person name="Mehta T."/>
            <person name="Park D."/>
            <person name="Pearson M."/>
            <person name="Roberts A."/>
            <person name="Saif S."/>
            <person name="Shenoy N."/>
            <person name="Sisk P."/>
            <person name="Stolte C."/>
            <person name="Sykes S."/>
            <person name="Walk T."/>
            <person name="White J."/>
            <person name="Yandava C."/>
            <person name="Burger G."/>
            <person name="Gray M.W."/>
            <person name="Holland P.W.H."/>
            <person name="King N."/>
            <person name="Lang F.B.F."/>
            <person name="Roger A.J."/>
            <person name="Ruiz-Trillo I."/>
            <person name="Lander E."/>
            <person name="Nusbaum C."/>
        </authorList>
    </citation>
    <scope>NUCLEOTIDE SEQUENCE [LARGE SCALE GENOMIC DNA]</scope>
    <source>
        <strain evidence="12">ATCC 38327</strain>
    </source>
</reference>
<proteinExistence type="inferred from homology"/>
<keyword evidence="12" id="KW-1185">Reference proteome</keyword>
<comment type="similarity">
    <text evidence="6">Belongs to the SIMIBI class G3E GTPase family. ZNG1 subfamily.</text>
</comment>
<comment type="catalytic activity">
    <reaction evidence="7">
        <text>GTP + H2O = GDP + phosphate + H(+)</text>
        <dbReference type="Rhea" id="RHEA:19669"/>
        <dbReference type="ChEBI" id="CHEBI:15377"/>
        <dbReference type="ChEBI" id="CHEBI:15378"/>
        <dbReference type="ChEBI" id="CHEBI:37565"/>
        <dbReference type="ChEBI" id="CHEBI:43474"/>
        <dbReference type="ChEBI" id="CHEBI:58189"/>
    </reaction>
    <physiologicalReaction direction="left-to-right" evidence="7">
        <dbReference type="Rhea" id="RHEA:19670"/>
    </physiologicalReaction>
</comment>
<feature type="compositionally biased region" description="Acidic residues" evidence="8">
    <location>
        <begin position="22"/>
        <end position="35"/>
    </location>
</feature>
<evidence type="ECO:0000256" key="2">
    <source>
        <dbReference type="ARBA" id="ARBA00022801"/>
    </source>
</evidence>
<evidence type="ECO:0000313" key="11">
    <source>
        <dbReference type="EMBL" id="KNE59535.1"/>
    </source>
</evidence>
<evidence type="ECO:0000313" key="12">
    <source>
        <dbReference type="Proteomes" id="UP000054350"/>
    </source>
</evidence>
<evidence type="ECO:0000256" key="5">
    <source>
        <dbReference type="ARBA" id="ARBA00023186"/>
    </source>
</evidence>
<dbReference type="OMA" id="MELWRIK"/>
<evidence type="ECO:0008006" key="13">
    <source>
        <dbReference type="Google" id="ProtNLM"/>
    </source>
</evidence>
<dbReference type="GO" id="GO:0016787">
    <property type="term" value="F:hydrolase activity"/>
    <property type="evidence" value="ECO:0007669"/>
    <property type="project" value="UniProtKB-KW"/>
</dbReference>
<dbReference type="AlphaFoldDB" id="A0A0L0SAX3"/>
<dbReference type="PANTHER" id="PTHR13748:SF31">
    <property type="entry name" value="ZINC-REGULATED GTPASE METALLOPROTEIN ACTIVATOR 1A-RELATED"/>
    <property type="match status" value="1"/>
</dbReference>
<dbReference type="InterPro" id="IPR051316">
    <property type="entry name" value="Zinc-reg_GTPase_activator"/>
</dbReference>
<evidence type="ECO:0000256" key="8">
    <source>
        <dbReference type="SAM" id="MobiDB-lite"/>
    </source>
</evidence>
<evidence type="ECO:0000256" key="7">
    <source>
        <dbReference type="ARBA" id="ARBA00049117"/>
    </source>
</evidence>
<evidence type="ECO:0000259" key="10">
    <source>
        <dbReference type="Pfam" id="PF07683"/>
    </source>
</evidence>
<evidence type="ECO:0000256" key="4">
    <source>
        <dbReference type="ARBA" id="ARBA00023134"/>
    </source>
</evidence>